<dbReference type="EMBL" id="JBHSOD010000041">
    <property type="protein sequence ID" value="MFC5888514.1"/>
    <property type="molecule type" value="Genomic_DNA"/>
</dbReference>
<organism evidence="1 2">
    <name type="scientific">Kitasatospora aburaviensis</name>
    <dbReference type="NCBI Taxonomy" id="67265"/>
    <lineage>
        <taxon>Bacteria</taxon>
        <taxon>Bacillati</taxon>
        <taxon>Actinomycetota</taxon>
        <taxon>Actinomycetes</taxon>
        <taxon>Kitasatosporales</taxon>
        <taxon>Streptomycetaceae</taxon>
        <taxon>Kitasatospora</taxon>
    </lineage>
</organism>
<evidence type="ECO:0000313" key="1">
    <source>
        <dbReference type="EMBL" id="MFC5888514.1"/>
    </source>
</evidence>
<evidence type="ECO:0000313" key="2">
    <source>
        <dbReference type="Proteomes" id="UP001596067"/>
    </source>
</evidence>
<gene>
    <name evidence="1" type="ORF">ACFP0N_26455</name>
</gene>
<accession>A0ABW1F5Q0</accession>
<reference evidence="2" key="1">
    <citation type="journal article" date="2019" name="Int. J. Syst. Evol. Microbiol.">
        <title>The Global Catalogue of Microorganisms (GCM) 10K type strain sequencing project: providing services to taxonomists for standard genome sequencing and annotation.</title>
        <authorList>
            <consortium name="The Broad Institute Genomics Platform"/>
            <consortium name="The Broad Institute Genome Sequencing Center for Infectious Disease"/>
            <person name="Wu L."/>
            <person name="Ma J."/>
        </authorList>
    </citation>
    <scope>NUCLEOTIDE SEQUENCE [LARGE SCALE GENOMIC DNA]</scope>
    <source>
        <strain evidence="2">CGMCC 4.1469</strain>
    </source>
</reference>
<dbReference type="RefSeq" id="WP_313763570.1">
    <property type="nucleotide sequence ID" value="NZ_BAAAVH010000113.1"/>
</dbReference>
<proteinExistence type="predicted"/>
<name>A0ABW1F5Q0_9ACTN</name>
<comment type="caution">
    <text evidence="1">The sequence shown here is derived from an EMBL/GenBank/DDBJ whole genome shotgun (WGS) entry which is preliminary data.</text>
</comment>
<protein>
    <submittedName>
        <fullName evidence="1">Uncharacterized protein</fullName>
    </submittedName>
</protein>
<sequence>MTQQPEHPAITAYEKTIGGIPDTFDHFTAKTIRDYVDWSNVPLTEADTKANPYVRSFFTMLDTWHDALDELDSELRGHVVAGGLPTDHALYLKQQALALFTATTALQRAALEYHYGVAGPALSEDYGHAYVLSNSALSPFAPAAPTA</sequence>
<dbReference type="Proteomes" id="UP001596067">
    <property type="component" value="Unassembled WGS sequence"/>
</dbReference>
<keyword evidence="2" id="KW-1185">Reference proteome</keyword>